<dbReference type="PROSITE" id="PS50157">
    <property type="entry name" value="ZINC_FINGER_C2H2_2"/>
    <property type="match status" value="4"/>
</dbReference>
<keyword evidence="1" id="KW-0479">Metal-binding</keyword>
<keyword evidence="9" id="KW-1185">Reference proteome</keyword>
<feature type="region of interest" description="Disordered" evidence="6">
    <location>
        <begin position="702"/>
        <end position="729"/>
    </location>
</feature>
<dbReference type="PANTHER" id="PTHR24379">
    <property type="entry name" value="KRAB AND ZINC FINGER DOMAIN-CONTAINING"/>
    <property type="match status" value="1"/>
</dbReference>
<keyword evidence="4" id="KW-0862">Zinc</keyword>
<dbReference type="SMART" id="SM00355">
    <property type="entry name" value="ZnF_C2H2"/>
    <property type="match status" value="9"/>
</dbReference>
<evidence type="ECO:0000256" key="3">
    <source>
        <dbReference type="ARBA" id="ARBA00022771"/>
    </source>
</evidence>
<feature type="domain" description="C2H2-type" evidence="7">
    <location>
        <begin position="959"/>
        <end position="987"/>
    </location>
</feature>
<dbReference type="PANTHER" id="PTHR24379:SF121">
    <property type="entry name" value="C2H2-TYPE DOMAIN-CONTAINING PROTEIN"/>
    <property type="match status" value="1"/>
</dbReference>
<feature type="domain" description="C2H2-type" evidence="7">
    <location>
        <begin position="800"/>
        <end position="823"/>
    </location>
</feature>
<dbReference type="PROSITE" id="PS00028">
    <property type="entry name" value="ZINC_FINGER_C2H2_1"/>
    <property type="match status" value="6"/>
</dbReference>
<dbReference type="Gene3D" id="3.30.160.60">
    <property type="entry name" value="Classic Zinc Finger"/>
    <property type="match status" value="5"/>
</dbReference>
<evidence type="ECO:0000313" key="9">
    <source>
        <dbReference type="Proteomes" id="UP000792457"/>
    </source>
</evidence>
<evidence type="ECO:0000256" key="6">
    <source>
        <dbReference type="SAM" id="MobiDB-lite"/>
    </source>
</evidence>
<dbReference type="OrthoDB" id="3561125at2759"/>
<evidence type="ECO:0000256" key="4">
    <source>
        <dbReference type="ARBA" id="ARBA00022833"/>
    </source>
</evidence>
<gene>
    <name evidence="8" type="ORF">J437_LFUL006257</name>
</gene>
<evidence type="ECO:0000256" key="2">
    <source>
        <dbReference type="ARBA" id="ARBA00022737"/>
    </source>
</evidence>
<sequence>MAMDCACSEKQNPDPLVNYKKSKLKEHAEREDFSGIVGNINGEVTAKVDQILVNSVKTKKRKEKCAKRENFSGISDDFRTGFRDVEVEQIFNDSVKVKKSKKKRTEIEAFSGIVGGLEKNVKDGEVTAEVEQIFNDSVKMKKRKKKRTEREDFSGISDDLGKSLRDVEVEQMLNDSVKTKKIKKHREREDFSGIDDALETSIGENEVTVKVKKKLNNYVKIKKRKEKYAEGEDFSGINDDLGTSVRDIEAEQILNDSVKIKKRKKREESPGFVGDLETSARGDEVTVKRKQDVNDSGKVEQKNKYTEREELAEIDVDVRTSVSDGEVTAKGLQEVSGSGKIKKQKKKLTERVDISQIDGELETSVRNCEMNAKVEENLNVSVTPGMVDRGDLKRKKEKTKMRSDGEACKTTSCMLSQPQKNWNSLIEQYTDPLGMDYINCKKKIKRERKCKEIGSIECGHSIWHNSGNSDEYLPESAAIESVNLLSSELRESKGKYKNVAGEICNTSLLADKENPPGEVTDMNGDIVADVENVKQKKGKQSDLSSCQDKEMYSNSPFFSNGIDKLCSSGPKLNNFQSVFELGHSDAVKTDLIAKLLDDVKKDLITSPTHCDKSEYDIPKNTEYGNQQEIDGVVYEKVKKTKSKKLLKMKKYSVKVEHNAESDHLLSSKEVRVDKINSTMHLQDGSSNLDETLTGENVYNPSSIIESNTNSPLRQESAHVFDEEEKDRDVDRGIRRSTRGKFSERINFGAVDKSKASHPLEDGNSVCELDNENSPSDPFRRCQTTMQTTSVKDSKKKKCYFACDECNRVYTRKDNLAIHKKVKHECVPMFKCSDCGKSFTYKHVLRDHILRIHGDVVTFDCELCNYKAKKELDLKRHVMAMHEAMATEHKELLDFGVIKHAMKLYKGKWDKEAKNAATAEVEVREVTPSVFPCSMCGCSFKCESNLRRHMKIVHFKQTDFVCAFCGKFFSQAFNLKLHMKNIHSEKNITCMICECKFENRQKLSMHLLGHAPKVGFNCQYCDYVLVSESDNRMKRHIKEKHLDMENIHSEKTCMICEREFENVKKLRKHLLGHAPKVGFNCQYCDYVLVSKSDNRMGRHITEKHLDVEEGSSRRKPVKM</sequence>
<dbReference type="EMBL" id="KZ308365">
    <property type="protein sequence ID" value="KAG8228288.1"/>
    <property type="molecule type" value="Genomic_DNA"/>
</dbReference>
<dbReference type="GO" id="GO:0008270">
    <property type="term" value="F:zinc ion binding"/>
    <property type="evidence" value="ECO:0007669"/>
    <property type="project" value="UniProtKB-KW"/>
</dbReference>
<dbReference type="InterPro" id="IPR036236">
    <property type="entry name" value="Znf_C2H2_sf"/>
</dbReference>
<reference evidence="8" key="1">
    <citation type="submission" date="2013-04" db="EMBL/GenBank/DDBJ databases">
        <authorList>
            <person name="Qu J."/>
            <person name="Murali S.C."/>
            <person name="Bandaranaike D."/>
            <person name="Bellair M."/>
            <person name="Blankenburg K."/>
            <person name="Chao H."/>
            <person name="Dinh H."/>
            <person name="Doddapaneni H."/>
            <person name="Downs B."/>
            <person name="Dugan-Rocha S."/>
            <person name="Elkadiri S."/>
            <person name="Gnanaolivu R.D."/>
            <person name="Hernandez B."/>
            <person name="Javaid M."/>
            <person name="Jayaseelan J.C."/>
            <person name="Lee S."/>
            <person name="Li M."/>
            <person name="Ming W."/>
            <person name="Munidasa M."/>
            <person name="Muniz J."/>
            <person name="Nguyen L."/>
            <person name="Ongeri F."/>
            <person name="Osuji N."/>
            <person name="Pu L.-L."/>
            <person name="Puazo M."/>
            <person name="Qu C."/>
            <person name="Quiroz J."/>
            <person name="Raj R."/>
            <person name="Weissenberger G."/>
            <person name="Xin Y."/>
            <person name="Zou X."/>
            <person name="Han Y."/>
            <person name="Richards S."/>
            <person name="Worley K."/>
            <person name="Muzny D."/>
            <person name="Gibbs R."/>
        </authorList>
    </citation>
    <scope>NUCLEOTIDE SEQUENCE</scope>
    <source>
        <strain evidence="8">Sampled in the wild</strain>
    </source>
</reference>
<evidence type="ECO:0000259" key="7">
    <source>
        <dbReference type="PROSITE" id="PS50157"/>
    </source>
</evidence>
<accession>A0A8K0P0M2</accession>
<dbReference type="AlphaFoldDB" id="A0A8K0P0M2"/>
<dbReference type="Proteomes" id="UP000792457">
    <property type="component" value="Unassembled WGS sequence"/>
</dbReference>
<dbReference type="SUPFAM" id="SSF57667">
    <property type="entry name" value="beta-beta-alpha zinc fingers"/>
    <property type="match status" value="4"/>
</dbReference>
<comment type="caution">
    <text evidence="8">The sequence shown here is derived from an EMBL/GenBank/DDBJ whole genome shotgun (WGS) entry which is preliminary data.</text>
</comment>
<feature type="domain" description="C2H2-type" evidence="7">
    <location>
        <begin position="829"/>
        <end position="852"/>
    </location>
</feature>
<evidence type="ECO:0000256" key="1">
    <source>
        <dbReference type="ARBA" id="ARBA00022723"/>
    </source>
</evidence>
<keyword evidence="3 5" id="KW-0863">Zinc-finger</keyword>
<evidence type="ECO:0000313" key="8">
    <source>
        <dbReference type="EMBL" id="KAG8228288.1"/>
    </source>
</evidence>
<keyword evidence="2" id="KW-0677">Repeat</keyword>
<evidence type="ECO:0000256" key="5">
    <source>
        <dbReference type="PROSITE-ProRule" id="PRU00042"/>
    </source>
</evidence>
<protein>
    <recommendedName>
        <fullName evidence="7">C2H2-type domain-containing protein</fullName>
    </recommendedName>
</protein>
<dbReference type="Pfam" id="PF00096">
    <property type="entry name" value="zf-C2H2"/>
    <property type="match status" value="4"/>
</dbReference>
<feature type="domain" description="C2H2-type" evidence="7">
    <location>
        <begin position="930"/>
        <end position="958"/>
    </location>
</feature>
<reference evidence="8" key="2">
    <citation type="submission" date="2017-10" db="EMBL/GenBank/DDBJ databases">
        <title>Ladona fulva Genome sequencing and assembly.</title>
        <authorList>
            <person name="Murali S."/>
            <person name="Richards S."/>
            <person name="Bandaranaike D."/>
            <person name="Bellair M."/>
            <person name="Blankenburg K."/>
            <person name="Chao H."/>
            <person name="Dinh H."/>
            <person name="Doddapaneni H."/>
            <person name="Dugan-Rocha S."/>
            <person name="Elkadiri S."/>
            <person name="Gnanaolivu R."/>
            <person name="Hernandez B."/>
            <person name="Skinner E."/>
            <person name="Javaid M."/>
            <person name="Lee S."/>
            <person name="Li M."/>
            <person name="Ming W."/>
            <person name="Munidasa M."/>
            <person name="Muniz J."/>
            <person name="Nguyen L."/>
            <person name="Hughes D."/>
            <person name="Osuji N."/>
            <person name="Pu L.-L."/>
            <person name="Puazo M."/>
            <person name="Qu C."/>
            <person name="Quiroz J."/>
            <person name="Raj R."/>
            <person name="Weissenberger G."/>
            <person name="Xin Y."/>
            <person name="Zou X."/>
            <person name="Han Y."/>
            <person name="Worley K."/>
            <person name="Muzny D."/>
            <person name="Gibbs R."/>
        </authorList>
    </citation>
    <scope>NUCLEOTIDE SEQUENCE</scope>
    <source>
        <strain evidence="8">Sampled in the wild</strain>
    </source>
</reference>
<dbReference type="InterPro" id="IPR013087">
    <property type="entry name" value="Znf_C2H2_type"/>
</dbReference>
<proteinExistence type="predicted"/>
<name>A0A8K0P0M2_LADFU</name>
<feature type="compositionally biased region" description="Basic and acidic residues" evidence="6">
    <location>
        <begin position="715"/>
        <end position="729"/>
    </location>
</feature>
<feature type="compositionally biased region" description="Polar residues" evidence="6">
    <location>
        <begin position="702"/>
        <end position="713"/>
    </location>
</feature>
<organism evidence="8 9">
    <name type="scientific">Ladona fulva</name>
    <name type="common">Scarce chaser dragonfly</name>
    <name type="synonym">Libellula fulva</name>
    <dbReference type="NCBI Taxonomy" id="123851"/>
    <lineage>
        <taxon>Eukaryota</taxon>
        <taxon>Metazoa</taxon>
        <taxon>Ecdysozoa</taxon>
        <taxon>Arthropoda</taxon>
        <taxon>Hexapoda</taxon>
        <taxon>Insecta</taxon>
        <taxon>Pterygota</taxon>
        <taxon>Palaeoptera</taxon>
        <taxon>Odonata</taxon>
        <taxon>Epiprocta</taxon>
        <taxon>Anisoptera</taxon>
        <taxon>Libelluloidea</taxon>
        <taxon>Libellulidae</taxon>
        <taxon>Ladona</taxon>
    </lineage>
</organism>